<sequence length="66" mass="6814">MTPVQVDWLSVLLGPIVLVGLALAFFAARSASKRGEPMPGWGKAVQGVAIALAMFVAVANMTWGGS</sequence>
<proteinExistence type="predicted"/>
<dbReference type="eggNOG" id="ENOG5031VB7">
    <property type="taxonomic scope" value="Bacteria"/>
</dbReference>
<accession>D7BVA9</accession>
<evidence type="ECO:0000256" key="1">
    <source>
        <dbReference type="SAM" id="Phobius"/>
    </source>
</evidence>
<dbReference type="STRING" id="749414.SBI_04390"/>
<dbReference type="RefSeq" id="WP_014176981.1">
    <property type="nucleotide sequence ID" value="NC_016582.1"/>
</dbReference>
<protein>
    <recommendedName>
        <fullName evidence="4">Integral membrane protein</fullName>
    </recommendedName>
</protein>
<reference evidence="2 3" key="1">
    <citation type="journal article" date="2010" name="J. Bacteriol.">
        <title>Genome sequence of the milbemycin-producing bacterium Streptomyces bingchenggensis.</title>
        <authorList>
            <person name="Wang X.J."/>
            <person name="Yan Y.J."/>
            <person name="Zhang B."/>
            <person name="An J."/>
            <person name="Wang J.J."/>
            <person name="Tian J."/>
            <person name="Jiang L."/>
            <person name="Chen Y.H."/>
            <person name="Huang S.X."/>
            <person name="Yin M."/>
            <person name="Zhang J."/>
            <person name="Gao A.L."/>
            <person name="Liu C.X."/>
            <person name="Zhu Z.X."/>
            <person name="Xiang W.S."/>
        </authorList>
    </citation>
    <scope>NUCLEOTIDE SEQUENCE [LARGE SCALE GENOMIC DNA]</scope>
    <source>
        <strain evidence="2 3">BCW-1</strain>
    </source>
</reference>
<dbReference type="EMBL" id="CP002047">
    <property type="protein sequence ID" value="ADI07510.1"/>
    <property type="molecule type" value="Genomic_DNA"/>
</dbReference>
<dbReference type="AlphaFoldDB" id="D7BVA9"/>
<dbReference type="KEGG" id="sbh:SBI_04390"/>
<feature type="transmembrane region" description="Helical" evidence="1">
    <location>
        <begin position="6"/>
        <end position="28"/>
    </location>
</feature>
<evidence type="ECO:0000313" key="3">
    <source>
        <dbReference type="Proteomes" id="UP000000377"/>
    </source>
</evidence>
<evidence type="ECO:0008006" key="4">
    <source>
        <dbReference type="Google" id="ProtNLM"/>
    </source>
</evidence>
<keyword evidence="1" id="KW-0812">Transmembrane</keyword>
<dbReference type="Proteomes" id="UP000000377">
    <property type="component" value="Chromosome"/>
</dbReference>
<dbReference type="PATRIC" id="fig|749414.3.peg.4537"/>
<keyword evidence="1" id="KW-0472">Membrane</keyword>
<name>D7BVA9_STRBB</name>
<organism evidence="2 3">
    <name type="scientific">Streptomyces bingchenggensis (strain BCW-1)</name>
    <dbReference type="NCBI Taxonomy" id="749414"/>
    <lineage>
        <taxon>Bacteria</taxon>
        <taxon>Bacillati</taxon>
        <taxon>Actinomycetota</taxon>
        <taxon>Actinomycetes</taxon>
        <taxon>Kitasatosporales</taxon>
        <taxon>Streptomycetaceae</taxon>
        <taxon>Streptomyces</taxon>
    </lineage>
</organism>
<dbReference type="HOGENOM" id="CLU_2848069_0_0_11"/>
<keyword evidence="3" id="KW-1185">Reference proteome</keyword>
<keyword evidence="1" id="KW-1133">Transmembrane helix</keyword>
<gene>
    <name evidence="2" type="ordered locus">SBI_04390</name>
</gene>
<evidence type="ECO:0000313" key="2">
    <source>
        <dbReference type="EMBL" id="ADI07510.1"/>
    </source>
</evidence>
<feature type="transmembrane region" description="Helical" evidence="1">
    <location>
        <begin position="40"/>
        <end position="63"/>
    </location>
</feature>